<name>A0A1M5RZT8_9GAMM</name>
<dbReference type="Gene3D" id="2.60.40.10">
    <property type="entry name" value="Immunoglobulins"/>
    <property type="match status" value="1"/>
</dbReference>
<dbReference type="Proteomes" id="UP000184268">
    <property type="component" value="Unassembled WGS sequence"/>
</dbReference>
<accession>A0A1M5RZT8</accession>
<dbReference type="STRING" id="299255.SAMN02745129_1811"/>
<evidence type="ECO:0000256" key="1">
    <source>
        <dbReference type="SAM" id="SignalP"/>
    </source>
</evidence>
<evidence type="ECO:0000313" key="3">
    <source>
        <dbReference type="Proteomes" id="UP000184268"/>
    </source>
</evidence>
<sequence length="658" mass="73691">MRDSPVHKPLALLLSLSLLAACSSESDSPDNPDIPDEKPELERTYGPAASAYFDVLDRQLSFAELLHDTHLQLAQIGHIEESICSNGGLLSAQWHDNDGSEAVSAGDQYQLHLRDCQLPWFAEVLDGSLLFEITEVESQQQDQTLSVQLGLSDIVLKDGGEYQLDNHLELTMRLTPNRYALEVHNPEAITLYHRFEEEQILQPSTFGKTVDSERAFYQVQGSGEVQDLLKQQTVQFQQSTPWQGYLMEYPHQGAAELTPQGLPPVTLASNFVVDSRMINFQQGQWVEKSQWLNRSQGVLWRVPGVTSPNNPREYKASNLQFVAQLNAYLNGAYPIQGTMQVQLSRPIERIATSVSFRTTQSPFDYIDAHSIIEGGLLSITPTRPLEPGRTYQLESFVAYGENGTSLSVSTRSNFTVSDQVVPVLTAQSGLFRVDDTPWLSAKGSHAKEGEAIDIEWFEISDTGLVFETPTELHTGFTPGRPGDIEIGLRVTNELGQSDTVTQTLRDAADDQRFIYFDSPAGEYIGQGKRRYLSSRDGYFTNNSNSEQLDTIRLRYDNDRNWSLDLQSGDGTPLREGRYEGATRYPFNRDGEPGVNFSGEGRGCNTINGEFEIHQLQRDAHGNLLALAVDYTQYCSNGTEPLRGKLRYNTDYPINLNHR</sequence>
<keyword evidence="1" id="KW-0732">Signal</keyword>
<evidence type="ECO:0000313" key="2">
    <source>
        <dbReference type="EMBL" id="SHH31568.1"/>
    </source>
</evidence>
<dbReference type="AlphaFoldDB" id="A0A1M5RZT8"/>
<gene>
    <name evidence="2" type="ORF">SAMN02745129_1811</name>
</gene>
<organism evidence="2 3">
    <name type="scientific">Ferrimonas marina</name>
    <dbReference type="NCBI Taxonomy" id="299255"/>
    <lineage>
        <taxon>Bacteria</taxon>
        <taxon>Pseudomonadati</taxon>
        <taxon>Pseudomonadota</taxon>
        <taxon>Gammaproteobacteria</taxon>
        <taxon>Alteromonadales</taxon>
        <taxon>Ferrimonadaceae</taxon>
        <taxon>Ferrimonas</taxon>
    </lineage>
</organism>
<reference evidence="2 3" key="1">
    <citation type="submission" date="2016-11" db="EMBL/GenBank/DDBJ databases">
        <authorList>
            <person name="Jaros S."/>
            <person name="Januszkiewicz K."/>
            <person name="Wedrychowicz H."/>
        </authorList>
    </citation>
    <scope>NUCLEOTIDE SEQUENCE [LARGE SCALE GENOMIC DNA]</scope>
    <source>
        <strain evidence="2 3">DSM 16917</strain>
    </source>
</reference>
<protein>
    <submittedName>
        <fullName evidence="2">Uncharacterized protein</fullName>
    </submittedName>
</protein>
<proteinExistence type="predicted"/>
<feature type="chain" id="PRO_5012477461" evidence="1">
    <location>
        <begin position="21"/>
        <end position="658"/>
    </location>
</feature>
<dbReference type="EMBL" id="FQXG01000002">
    <property type="protein sequence ID" value="SHH31568.1"/>
    <property type="molecule type" value="Genomic_DNA"/>
</dbReference>
<keyword evidence="3" id="KW-1185">Reference proteome</keyword>
<dbReference type="InterPro" id="IPR013783">
    <property type="entry name" value="Ig-like_fold"/>
</dbReference>
<feature type="signal peptide" evidence="1">
    <location>
        <begin position="1"/>
        <end position="20"/>
    </location>
</feature>
<dbReference type="PROSITE" id="PS51257">
    <property type="entry name" value="PROKAR_LIPOPROTEIN"/>
    <property type="match status" value="1"/>
</dbReference>